<dbReference type="SUPFAM" id="SSF52540">
    <property type="entry name" value="P-loop containing nucleoside triphosphate hydrolases"/>
    <property type="match status" value="1"/>
</dbReference>
<dbReference type="Proteomes" id="UP000789831">
    <property type="component" value="Unassembled WGS sequence"/>
</dbReference>
<dbReference type="InterPro" id="IPR039421">
    <property type="entry name" value="Type_1_exporter"/>
</dbReference>
<sequence>MNYGYDSIEVDLKKDLFRHFIRAKYANSVEVSRNLITQFASDLDEISYSIWFIPNRLIYAAAAISCVIIHDFNFGQEGKINWTFLVMAFGLFVVLIIGEVLLFKKAAKLNVAAKKRQEEDNKIIYERINHLEYIKAVSGEKYEEKKVGQQLDSTFRKNKKSLLYSALFKTVPQYLIIPNIPIFFLALTLTLASPSNQGEAVFLIGNFSLYFISVKNLNGEVTKIVEALLSLDELSSSVEIVSETVKTLHLPAPLSLPVAPRPNLPFANGDIVFQKVIFAYPKRPHQNILRNFSFRFIQGQSYGIAGENGIGKSTITKTTLKLYDLKAGQVLIGERNIQEIDTTSLHQRICYQTNRPTFFHLSIAENVCYPYKYQPADLPKLVQAAQKTGIAEFIDKLPKGFDTELREGGADLSEGQKQQIAAMKMFIHDYDIYILDEILSNVHPTLKATILQNVFTQLKGIGTATSSRNTITLRSDDGTGTAAGNGVRFANVNGTVQDDTVIRAGAAGNEVKQNIIDINSYDNTVANFNANGYKKVEFDKSSGTDNHKLIDIFEETEDLIEKLEKRYAEDKLPSIGDIETDIKNLTSYYNGTVGSATAKTNYFAAPTKENAKKLIYSFVFKQEGKGVSNNGPGDHENIYKIMIDLLLGRTMEANANGITITDRGSGVAPTLGDGNLDDSPAGKANLTKIVNGDTAGATSLNKYGIKNGKYRNFEIFLSSQVIGAATGTGEVRLEYKAPSTNVAADHSAAASGRTVANIDLFADSDLFKGKNPLQCRGFLPEDIGSGLAVAGPVFTYQGQNIAANTQIDAGTGEKGSFSKYNYSQMTKFAFDLAFDTTFNINTAIKKKCNNDTERKVFIGQLTTNYLTAAVSVILKLISKIQSEKDAPPTPNKKITKADIDAARDSITYLSEEESNLKKIFNQHEAEILAGGRPLLDALKKLVKLIDQAYKDGNEVSPTEKIKDKDGKPFASTALSKAKKKDDEKEKTPEEAREALKTAINDANISSKILEKLTNADAKTIGAVNNYQKVSGTGFVDGAIKHLEDLKQTEEADTKDLLEADSLDKFNAAELVFKEKSTYKNDKAHFDKLLPRWKKAAELLGINKTDEDYKLIAELLRFNHKKYSDTDTSKISELERLKKGLESFKNAKGGKKKEILDKIGGDIKLTDIISEINEKLTKLKKIQKDKEDSEDDSGKFQ</sequence>
<evidence type="ECO:0000259" key="11">
    <source>
        <dbReference type="PROSITE" id="PS50929"/>
    </source>
</evidence>
<protein>
    <submittedName>
        <fullName evidence="12">13563_t:CDS:1</fullName>
    </submittedName>
</protein>
<feature type="transmembrane region" description="Helical" evidence="9">
    <location>
        <begin position="57"/>
        <end position="74"/>
    </location>
</feature>
<evidence type="ECO:0000256" key="7">
    <source>
        <dbReference type="ARBA" id="ARBA00024363"/>
    </source>
</evidence>
<gene>
    <name evidence="12" type="ORF">AGERDE_LOCUS6132</name>
</gene>
<evidence type="ECO:0000313" key="12">
    <source>
        <dbReference type="EMBL" id="CAG8539910.1"/>
    </source>
</evidence>
<dbReference type="PROSITE" id="PS50893">
    <property type="entry name" value="ABC_TRANSPORTER_2"/>
    <property type="match status" value="1"/>
</dbReference>
<reference evidence="12" key="1">
    <citation type="submission" date="2021-06" db="EMBL/GenBank/DDBJ databases">
        <authorList>
            <person name="Kallberg Y."/>
            <person name="Tangrot J."/>
            <person name="Rosling A."/>
        </authorList>
    </citation>
    <scope>NUCLEOTIDE SEQUENCE</scope>
    <source>
        <strain evidence="12">MT106</strain>
    </source>
</reference>
<feature type="region of interest" description="Disordered" evidence="8">
    <location>
        <begin position="955"/>
        <end position="990"/>
    </location>
</feature>
<dbReference type="PROSITE" id="PS50929">
    <property type="entry name" value="ABC_TM1F"/>
    <property type="match status" value="1"/>
</dbReference>
<dbReference type="Gene3D" id="1.20.1560.10">
    <property type="entry name" value="ABC transporter type 1, transmembrane domain"/>
    <property type="match status" value="1"/>
</dbReference>
<organism evidence="12 13">
    <name type="scientific">Ambispora gerdemannii</name>
    <dbReference type="NCBI Taxonomy" id="144530"/>
    <lineage>
        <taxon>Eukaryota</taxon>
        <taxon>Fungi</taxon>
        <taxon>Fungi incertae sedis</taxon>
        <taxon>Mucoromycota</taxon>
        <taxon>Glomeromycotina</taxon>
        <taxon>Glomeromycetes</taxon>
        <taxon>Archaeosporales</taxon>
        <taxon>Ambisporaceae</taxon>
        <taxon>Ambispora</taxon>
    </lineage>
</organism>
<dbReference type="OrthoDB" id="6347324at2759"/>
<evidence type="ECO:0000256" key="9">
    <source>
        <dbReference type="SAM" id="Phobius"/>
    </source>
</evidence>
<dbReference type="InterPro" id="IPR027417">
    <property type="entry name" value="P-loop_NTPase"/>
</dbReference>
<evidence type="ECO:0000313" key="13">
    <source>
        <dbReference type="Proteomes" id="UP000789831"/>
    </source>
</evidence>
<evidence type="ECO:0000256" key="2">
    <source>
        <dbReference type="ARBA" id="ARBA00022692"/>
    </source>
</evidence>
<comment type="subcellular location">
    <subcellularLocation>
        <location evidence="1">Membrane</location>
        <topology evidence="1">Multi-pass membrane protein</topology>
    </subcellularLocation>
</comment>
<proteinExistence type="inferred from homology"/>
<evidence type="ECO:0000256" key="1">
    <source>
        <dbReference type="ARBA" id="ARBA00004141"/>
    </source>
</evidence>
<keyword evidence="6 9" id="KW-0472">Membrane</keyword>
<evidence type="ECO:0000256" key="5">
    <source>
        <dbReference type="ARBA" id="ARBA00022989"/>
    </source>
</evidence>
<dbReference type="Pfam" id="PF00005">
    <property type="entry name" value="ABC_tran"/>
    <property type="match status" value="1"/>
</dbReference>
<feature type="transmembrane region" description="Helical" evidence="9">
    <location>
        <begin position="80"/>
        <end position="103"/>
    </location>
</feature>
<feature type="domain" description="ABC transmembrane type-1" evidence="11">
    <location>
        <begin position="1"/>
        <end position="226"/>
    </location>
</feature>
<feature type="transmembrane region" description="Helical" evidence="9">
    <location>
        <begin position="166"/>
        <end position="187"/>
    </location>
</feature>
<keyword evidence="3" id="KW-0547">Nucleotide-binding</keyword>
<comment type="caution">
    <text evidence="12">The sequence shown here is derived from an EMBL/GenBank/DDBJ whole genome shotgun (WGS) entry which is preliminary data.</text>
</comment>
<keyword evidence="4" id="KW-0067">ATP-binding</keyword>
<dbReference type="InterPro" id="IPR003439">
    <property type="entry name" value="ABC_transporter-like_ATP-bd"/>
</dbReference>
<keyword evidence="2 9" id="KW-0812">Transmembrane</keyword>
<feature type="domain" description="ABC transporter" evidence="10">
    <location>
        <begin position="271"/>
        <end position="523"/>
    </location>
</feature>
<name>A0A9N9AP63_9GLOM</name>
<dbReference type="Gene3D" id="3.40.50.300">
    <property type="entry name" value="P-loop containing nucleotide triphosphate hydrolases"/>
    <property type="match status" value="1"/>
</dbReference>
<dbReference type="GO" id="GO:0016020">
    <property type="term" value="C:membrane"/>
    <property type="evidence" value="ECO:0007669"/>
    <property type="project" value="UniProtKB-SubCell"/>
</dbReference>
<dbReference type="EMBL" id="CAJVPL010000913">
    <property type="protein sequence ID" value="CAG8539910.1"/>
    <property type="molecule type" value="Genomic_DNA"/>
</dbReference>
<accession>A0A9N9AP63</accession>
<evidence type="ECO:0000256" key="6">
    <source>
        <dbReference type="ARBA" id="ARBA00023136"/>
    </source>
</evidence>
<dbReference type="AlphaFoldDB" id="A0A9N9AP63"/>
<dbReference type="SMART" id="SM00382">
    <property type="entry name" value="AAA"/>
    <property type="match status" value="1"/>
</dbReference>
<evidence type="ECO:0000259" key="10">
    <source>
        <dbReference type="PROSITE" id="PS50893"/>
    </source>
</evidence>
<evidence type="ECO:0000256" key="4">
    <source>
        <dbReference type="ARBA" id="ARBA00022840"/>
    </source>
</evidence>
<feature type="compositionally biased region" description="Basic and acidic residues" evidence="8">
    <location>
        <begin position="955"/>
        <end position="967"/>
    </location>
</feature>
<dbReference type="GO" id="GO:0016887">
    <property type="term" value="F:ATP hydrolysis activity"/>
    <property type="evidence" value="ECO:0007669"/>
    <property type="project" value="InterPro"/>
</dbReference>
<dbReference type="PANTHER" id="PTHR24221:SF654">
    <property type="entry name" value="ATP-BINDING CASSETTE SUB-FAMILY B MEMBER 6"/>
    <property type="match status" value="1"/>
</dbReference>
<dbReference type="InterPro" id="IPR003593">
    <property type="entry name" value="AAA+_ATPase"/>
</dbReference>
<dbReference type="InterPro" id="IPR036640">
    <property type="entry name" value="ABC1_TM_sf"/>
</dbReference>
<dbReference type="Pfam" id="PF00664">
    <property type="entry name" value="ABC_membrane"/>
    <property type="match status" value="1"/>
</dbReference>
<dbReference type="GO" id="GO:0140359">
    <property type="term" value="F:ABC-type transporter activity"/>
    <property type="evidence" value="ECO:0007669"/>
    <property type="project" value="InterPro"/>
</dbReference>
<evidence type="ECO:0000256" key="3">
    <source>
        <dbReference type="ARBA" id="ARBA00022741"/>
    </source>
</evidence>
<evidence type="ECO:0000256" key="8">
    <source>
        <dbReference type="SAM" id="MobiDB-lite"/>
    </source>
</evidence>
<feature type="compositionally biased region" description="Basic and acidic residues" evidence="8">
    <location>
        <begin position="979"/>
        <end position="990"/>
    </location>
</feature>
<dbReference type="GO" id="GO:0005524">
    <property type="term" value="F:ATP binding"/>
    <property type="evidence" value="ECO:0007669"/>
    <property type="project" value="UniProtKB-KW"/>
</dbReference>
<dbReference type="PANTHER" id="PTHR24221">
    <property type="entry name" value="ATP-BINDING CASSETTE SUB-FAMILY B"/>
    <property type="match status" value="1"/>
</dbReference>
<dbReference type="InterPro" id="IPR011527">
    <property type="entry name" value="ABC1_TM_dom"/>
</dbReference>
<keyword evidence="13" id="KW-1185">Reference proteome</keyword>
<comment type="similarity">
    <text evidence="7">Belongs to the ABC transporter superfamily. ABCB family. Heavy Metal importer (TC 3.A.1.210) subfamily.</text>
</comment>
<keyword evidence="5 9" id="KW-1133">Transmembrane helix</keyword>
<dbReference type="SUPFAM" id="SSF90123">
    <property type="entry name" value="ABC transporter transmembrane region"/>
    <property type="match status" value="1"/>
</dbReference>